<evidence type="ECO:0000313" key="2">
    <source>
        <dbReference type="EMBL" id="SHI03746.1"/>
    </source>
</evidence>
<feature type="transmembrane region" description="Helical" evidence="1">
    <location>
        <begin position="59"/>
        <end position="79"/>
    </location>
</feature>
<feature type="transmembrane region" description="Helical" evidence="1">
    <location>
        <begin position="20"/>
        <end position="39"/>
    </location>
</feature>
<protein>
    <submittedName>
        <fullName evidence="2">Uncharacterized protein</fullName>
    </submittedName>
</protein>
<reference evidence="2 3" key="1">
    <citation type="submission" date="2016-11" db="EMBL/GenBank/DDBJ databases">
        <authorList>
            <person name="Jaros S."/>
            <person name="Januszkiewicz K."/>
            <person name="Wedrychowicz H."/>
        </authorList>
    </citation>
    <scope>NUCLEOTIDE SEQUENCE [LARGE SCALE GENOMIC DNA]</scope>
    <source>
        <strain evidence="2 3">GAS138</strain>
    </source>
</reference>
<evidence type="ECO:0000256" key="1">
    <source>
        <dbReference type="SAM" id="Phobius"/>
    </source>
</evidence>
<feature type="transmembrane region" description="Helical" evidence="1">
    <location>
        <begin position="113"/>
        <end position="134"/>
    </location>
</feature>
<sequence length="139" mass="14381">MSALTSMSGLSSRTTAMRVASLITAINVLVAVGFAVAGLVNPKWILPASYVPTEASFIFALYAAARTIPLAVIALVAIYQRSESAILLLGTLAGFIQLLDAGVGLLQHELGKSIGPLVIAAFQLLAVCLLRGSVRGSVE</sequence>
<evidence type="ECO:0000313" key="3">
    <source>
        <dbReference type="Proteomes" id="UP000189796"/>
    </source>
</evidence>
<dbReference type="OrthoDB" id="8233920at2"/>
<proteinExistence type="predicted"/>
<dbReference type="RefSeq" id="WP_154072709.1">
    <property type="nucleotide sequence ID" value="NZ_LT670817.1"/>
</dbReference>
<accession>A0A1M5XVH2</accession>
<keyword evidence="1" id="KW-0812">Transmembrane</keyword>
<name>A0A1M5XVH2_9BRAD</name>
<dbReference type="Proteomes" id="UP000189796">
    <property type="component" value="Chromosome I"/>
</dbReference>
<gene>
    <name evidence="2" type="ORF">SAMN05443248_7656</name>
</gene>
<feature type="transmembrane region" description="Helical" evidence="1">
    <location>
        <begin position="86"/>
        <end position="107"/>
    </location>
</feature>
<organism evidence="2 3">
    <name type="scientific">Bradyrhizobium erythrophlei</name>
    <dbReference type="NCBI Taxonomy" id="1437360"/>
    <lineage>
        <taxon>Bacteria</taxon>
        <taxon>Pseudomonadati</taxon>
        <taxon>Pseudomonadota</taxon>
        <taxon>Alphaproteobacteria</taxon>
        <taxon>Hyphomicrobiales</taxon>
        <taxon>Nitrobacteraceae</taxon>
        <taxon>Bradyrhizobium</taxon>
    </lineage>
</organism>
<dbReference type="EMBL" id="LT670817">
    <property type="protein sequence ID" value="SHI03746.1"/>
    <property type="molecule type" value="Genomic_DNA"/>
</dbReference>
<keyword evidence="1" id="KW-0472">Membrane</keyword>
<dbReference type="AlphaFoldDB" id="A0A1M5XVH2"/>
<keyword evidence="1" id="KW-1133">Transmembrane helix</keyword>